<dbReference type="EMBL" id="CP028359">
    <property type="protein sequence ID" value="AXN02614.1"/>
    <property type="molecule type" value="Genomic_DNA"/>
</dbReference>
<keyword evidence="3 7" id="KW-0378">Hydrolase</keyword>
<dbReference type="Gene3D" id="3.30.70.240">
    <property type="match status" value="1"/>
</dbReference>
<comment type="catalytic activity">
    <reaction evidence="7">
        <text>GTP + H2O = GDP + phosphate + H(+)</text>
        <dbReference type="Rhea" id="RHEA:19669"/>
        <dbReference type="ChEBI" id="CHEBI:15377"/>
        <dbReference type="ChEBI" id="CHEBI:15378"/>
        <dbReference type="ChEBI" id="CHEBI:37565"/>
        <dbReference type="ChEBI" id="CHEBI:43474"/>
        <dbReference type="ChEBI" id="CHEBI:58189"/>
        <dbReference type="EC" id="3.6.5.n1"/>
    </reaction>
</comment>
<reference evidence="12 13" key="1">
    <citation type="submission" date="2018-03" db="EMBL/GenBank/DDBJ databases">
        <title>A parallel universe: an anciently diverged bacterial symbiosis in a Hawaiian planthopper (Hemiptera: Cixiidae) reveals rearranged nutritional responsibilities.</title>
        <authorList>
            <person name="Bennett G."/>
            <person name="Mao M."/>
        </authorList>
    </citation>
    <scope>NUCLEOTIDE SEQUENCE [LARGE SCALE GENOMIC DNA]</scope>
    <source>
        <strain evidence="12 13">OLIH</strain>
    </source>
</reference>
<dbReference type="FunFam" id="3.30.70.870:FF:000004">
    <property type="entry name" value="Translation factor GUF1, mitochondrial"/>
    <property type="match status" value="1"/>
</dbReference>
<dbReference type="Pfam" id="PF00679">
    <property type="entry name" value="EFG_C"/>
    <property type="match status" value="1"/>
</dbReference>
<dbReference type="InterPro" id="IPR000640">
    <property type="entry name" value="EFG_V-like"/>
</dbReference>
<feature type="domain" description="Tr-type G" evidence="8">
    <location>
        <begin position="3"/>
        <end position="182"/>
    </location>
</feature>
<dbReference type="CDD" id="cd16260">
    <property type="entry name" value="EF4_III"/>
    <property type="match status" value="1"/>
</dbReference>
<dbReference type="EC" id="3.6.5.n1" evidence="7"/>
<evidence type="ECO:0000256" key="4">
    <source>
        <dbReference type="ARBA" id="ARBA00022917"/>
    </source>
</evidence>
<evidence type="ECO:0000259" key="11">
    <source>
        <dbReference type="Pfam" id="PF14492"/>
    </source>
</evidence>
<dbReference type="OrthoDB" id="9801591at2"/>
<comment type="subcellular location">
    <subcellularLocation>
        <location evidence="7">Cell membrane</location>
        <topology evidence="7">Peripheral membrane protein</topology>
        <orientation evidence="7">Cytoplasmic side</orientation>
    </subcellularLocation>
</comment>
<dbReference type="Gene3D" id="3.30.70.2570">
    <property type="entry name" value="Elongation factor 4, C-terminal domain"/>
    <property type="match status" value="1"/>
</dbReference>
<dbReference type="InterPro" id="IPR006297">
    <property type="entry name" value="EF-4"/>
</dbReference>
<dbReference type="GO" id="GO:0003746">
    <property type="term" value="F:translation elongation factor activity"/>
    <property type="evidence" value="ECO:0007669"/>
    <property type="project" value="UniProtKB-UniRule"/>
</dbReference>
<dbReference type="Gene3D" id="3.30.70.870">
    <property type="entry name" value="Elongation Factor G (Translational Gtpase), domain 3"/>
    <property type="match status" value="1"/>
</dbReference>
<feature type="domain" description="Elongation Factor G" evidence="11">
    <location>
        <begin position="293"/>
        <end position="366"/>
    </location>
</feature>
<comment type="similarity">
    <text evidence="1 7">Belongs to the TRAFAC class translation factor GTPase superfamily. Classic translation factor GTPase family. LepA subfamily.</text>
</comment>
<evidence type="ECO:0000259" key="9">
    <source>
        <dbReference type="Pfam" id="PF00679"/>
    </source>
</evidence>
<dbReference type="GO" id="GO:0043022">
    <property type="term" value="F:ribosome binding"/>
    <property type="evidence" value="ECO:0007669"/>
    <property type="project" value="UniProtKB-UniRule"/>
</dbReference>
<evidence type="ECO:0000256" key="3">
    <source>
        <dbReference type="ARBA" id="ARBA00022801"/>
    </source>
</evidence>
<dbReference type="AlphaFoldDB" id="A0A346E0V9"/>
<evidence type="ECO:0000313" key="13">
    <source>
        <dbReference type="Proteomes" id="UP000257017"/>
    </source>
</evidence>
<feature type="binding site" evidence="7">
    <location>
        <begin position="132"/>
        <end position="135"/>
    </location>
    <ligand>
        <name>GTP</name>
        <dbReference type="ChEBI" id="CHEBI:37565"/>
    </ligand>
</feature>
<dbReference type="InterPro" id="IPR027417">
    <property type="entry name" value="P-loop_NTPase"/>
</dbReference>
<dbReference type="Gene3D" id="3.40.50.300">
    <property type="entry name" value="P-loop containing nucleotide triphosphate hydrolases"/>
    <property type="match status" value="1"/>
</dbReference>
<dbReference type="GO" id="GO:0045727">
    <property type="term" value="P:positive regulation of translation"/>
    <property type="evidence" value="ECO:0007669"/>
    <property type="project" value="UniProtKB-UniRule"/>
</dbReference>
<dbReference type="NCBIfam" id="TIGR01393">
    <property type="entry name" value="lepA"/>
    <property type="match status" value="1"/>
</dbReference>
<evidence type="ECO:0000256" key="6">
    <source>
        <dbReference type="ARBA" id="ARBA00023136"/>
    </source>
</evidence>
<evidence type="ECO:0000256" key="5">
    <source>
        <dbReference type="ARBA" id="ARBA00023134"/>
    </source>
</evidence>
<dbReference type="InterPro" id="IPR041095">
    <property type="entry name" value="EFG_II"/>
</dbReference>
<dbReference type="HAMAP" id="MF_00071">
    <property type="entry name" value="LepA"/>
    <property type="match status" value="1"/>
</dbReference>
<dbReference type="InterPro" id="IPR038363">
    <property type="entry name" value="LepA_C_sf"/>
</dbReference>
<dbReference type="GO" id="GO:0005886">
    <property type="term" value="C:plasma membrane"/>
    <property type="evidence" value="ECO:0007669"/>
    <property type="project" value="UniProtKB-SubCell"/>
</dbReference>
<dbReference type="PANTHER" id="PTHR43512:SF4">
    <property type="entry name" value="TRANSLATION FACTOR GUF1 HOMOLOG, CHLOROPLASTIC"/>
    <property type="match status" value="1"/>
</dbReference>
<protein>
    <recommendedName>
        <fullName evidence="7">Elongation factor 4</fullName>
        <shortName evidence="7">EF-4</shortName>
        <ecNumber evidence="7">3.6.5.n1</ecNumber>
    </recommendedName>
    <alternativeName>
        <fullName evidence="7">Ribosomal back-translocase LepA</fullName>
    </alternativeName>
</protein>
<dbReference type="CDD" id="cd03709">
    <property type="entry name" value="lepA_C"/>
    <property type="match status" value="1"/>
</dbReference>
<feature type="domain" description="GTP-binding protein LepA C-terminal" evidence="10">
    <location>
        <begin position="489"/>
        <end position="594"/>
    </location>
</feature>
<organism evidence="12 13">
    <name type="scientific">Candidatus Karelsulcia muelleri</name>
    <dbReference type="NCBI Taxonomy" id="336810"/>
    <lineage>
        <taxon>Bacteria</taxon>
        <taxon>Pseudomonadati</taxon>
        <taxon>Bacteroidota</taxon>
        <taxon>Flavobacteriia</taxon>
        <taxon>Flavobacteriales</taxon>
        <taxon>Candidatus Karelsulcia</taxon>
    </lineage>
</organism>
<keyword evidence="6 7" id="KW-0472">Membrane</keyword>
<dbReference type="InterPro" id="IPR013842">
    <property type="entry name" value="LepA_CTD"/>
</dbReference>
<gene>
    <name evidence="7" type="primary">lepA</name>
    <name evidence="12" type="ORF">C9I73_074</name>
</gene>
<dbReference type="InterPro" id="IPR009000">
    <property type="entry name" value="Transl_B-barrel_sf"/>
</dbReference>
<evidence type="ECO:0000259" key="10">
    <source>
        <dbReference type="Pfam" id="PF06421"/>
    </source>
</evidence>
<dbReference type="GO" id="GO:0005525">
    <property type="term" value="F:GTP binding"/>
    <property type="evidence" value="ECO:0007669"/>
    <property type="project" value="UniProtKB-UniRule"/>
</dbReference>
<feature type="domain" description="Elongation factor EFG" evidence="9">
    <location>
        <begin position="401"/>
        <end position="484"/>
    </location>
</feature>
<dbReference type="SUPFAM" id="SSF50447">
    <property type="entry name" value="Translation proteins"/>
    <property type="match status" value="1"/>
</dbReference>
<name>A0A346E0V9_9FLAO</name>
<dbReference type="InterPro" id="IPR035647">
    <property type="entry name" value="EFG_III/V"/>
</dbReference>
<dbReference type="Pfam" id="PF06421">
    <property type="entry name" value="LepA_C"/>
    <property type="match status" value="1"/>
</dbReference>
<dbReference type="Proteomes" id="UP000257017">
    <property type="component" value="Chromosome"/>
</dbReference>
<dbReference type="RefSeq" id="WP_158380330.1">
    <property type="nucleotide sequence ID" value="NZ_CP028359.1"/>
</dbReference>
<dbReference type="PANTHER" id="PTHR43512">
    <property type="entry name" value="TRANSLATION FACTOR GUF1-RELATED"/>
    <property type="match status" value="1"/>
</dbReference>
<keyword evidence="4 7" id="KW-0648">Protein biosynthesis</keyword>
<dbReference type="InterPro" id="IPR035654">
    <property type="entry name" value="LepA_IV"/>
</dbReference>
<dbReference type="InterPro" id="IPR000795">
    <property type="entry name" value="T_Tr_GTP-bd_dom"/>
</dbReference>
<keyword evidence="2 7" id="KW-0547">Nucleotide-binding</keyword>
<evidence type="ECO:0000256" key="7">
    <source>
        <dbReference type="HAMAP-Rule" id="MF_00071"/>
    </source>
</evidence>
<dbReference type="Gene3D" id="2.40.30.10">
    <property type="entry name" value="Translation factors"/>
    <property type="match status" value="1"/>
</dbReference>
<dbReference type="Pfam" id="PF14492">
    <property type="entry name" value="EFG_III"/>
    <property type="match status" value="1"/>
</dbReference>
<dbReference type="PRINTS" id="PR00315">
    <property type="entry name" value="ELONGATNFCT"/>
</dbReference>
<accession>A0A346E0V9</accession>
<keyword evidence="5 7" id="KW-0342">GTP-binding</keyword>
<dbReference type="SUPFAM" id="SSF54980">
    <property type="entry name" value="EF-G C-terminal domain-like"/>
    <property type="match status" value="2"/>
</dbReference>
<evidence type="ECO:0000256" key="2">
    <source>
        <dbReference type="ARBA" id="ARBA00022741"/>
    </source>
</evidence>
<evidence type="ECO:0000259" key="8">
    <source>
        <dbReference type="Pfam" id="PF00009"/>
    </source>
</evidence>
<keyword evidence="7" id="KW-1003">Cell membrane</keyword>
<evidence type="ECO:0000313" key="12">
    <source>
        <dbReference type="EMBL" id="AXN02614.1"/>
    </source>
</evidence>
<dbReference type="InterPro" id="IPR005225">
    <property type="entry name" value="Small_GTP-bd"/>
</dbReference>
<dbReference type="SUPFAM" id="SSF52540">
    <property type="entry name" value="P-loop containing nucleoside triphosphate hydrolases"/>
    <property type="match status" value="1"/>
</dbReference>
<dbReference type="NCBIfam" id="TIGR00231">
    <property type="entry name" value="small_GTP"/>
    <property type="match status" value="1"/>
</dbReference>
<dbReference type="FunFam" id="2.40.30.10:FF:000015">
    <property type="entry name" value="Translation factor GUF1, mitochondrial"/>
    <property type="match status" value="1"/>
</dbReference>
<dbReference type="Pfam" id="PF00009">
    <property type="entry name" value="GTP_EFTU"/>
    <property type="match status" value="1"/>
</dbReference>
<evidence type="ECO:0000256" key="1">
    <source>
        <dbReference type="ARBA" id="ARBA00005454"/>
    </source>
</evidence>
<comment type="function">
    <text evidence="7">Required for accurate and efficient protein synthesis under certain stress conditions. May act as a fidelity factor of the translation reaction, by catalyzing a one-codon backward translocation of tRNAs on improperly translocated ribosomes. Back-translocation proceeds from a post-translocation (POST) complex to a pre-translocation (PRE) complex, thus giving elongation factor G a second chance to translocate the tRNAs correctly. Binds to ribosomes in a GTP-dependent manner.</text>
</comment>
<proteinExistence type="inferred from homology"/>
<keyword evidence="12" id="KW-0251">Elongation factor</keyword>
<dbReference type="GO" id="GO:0003924">
    <property type="term" value="F:GTPase activity"/>
    <property type="evidence" value="ECO:0007669"/>
    <property type="project" value="UniProtKB-UniRule"/>
</dbReference>
<feature type="binding site" evidence="7">
    <location>
        <begin position="14"/>
        <end position="19"/>
    </location>
    <ligand>
        <name>GTP</name>
        <dbReference type="ChEBI" id="CHEBI:37565"/>
    </ligand>
</feature>
<sequence length="597" mass="68763">MKYIRNFCIIAHIDHGKSTLADRFLEYTNTISREKILKKNQYLDNLEIERKRGITIKSHPIQMEYTLENKKYILNLIDTPGHVDFSYEVERSISACEGVLLLVDATKGIQSQTISKISLAVKTKKRIIPIINKIDLPSLNLEYLKQEMCYLLKCKLQDILCISAKQGIGIKEVISNLIQKIPAPLGKKKDNLQALIFDSVYNSFRGVQIYFRIINGEIYKGQKIKFLSNQKQYYAHEIGILKNTNISKNKISTGNVGYLIPGIKNPSEIQIGDTLTDAKNPNSKALNVFKKKQPIVYAGIYPTNPNKYKDLKTSLEKLHLNDSSLFFIPENTETFGLGFRCGFLGSLHMEIIKERLEKEYNLQVILTIPNVRYKITLKNKDVKLINSPKSLPDKNKISYFEEPYVKVKIFIRYEFIGTILDLVIHKRGKLLDQRYLSTSKIVLVFEIPFSEIIIDFYDSIKSLSKGYAYFNYENIHYKKSDLVKINFLINRRVIDAFSILIERSKSLLLAQKICKKLSSVIPNKQFEIPIQATIDNKVVCRMNIKPIRKDVTYKCSGGDLSRKRKLLEKQKIGKKKMRIIGNIVLPKSIIRSVLTLN</sequence>